<dbReference type="InterPro" id="IPR038973">
    <property type="entry name" value="MutL/Mlh/Pms-like"/>
</dbReference>
<feature type="domain" description="DNA mismatch repair protein S5" evidence="1">
    <location>
        <begin position="2"/>
        <end position="47"/>
    </location>
</feature>
<dbReference type="AlphaFoldDB" id="T1H1H8"/>
<dbReference type="STRING" id="36166.T1H1H8"/>
<proteinExistence type="predicted"/>
<dbReference type="InterPro" id="IPR014721">
    <property type="entry name" value="Ribsml_uS5_D2-typ_fold_subgr"/>
</dbReference>
<protein>
    <recommendedName>
        <fullName evidence="1">DNA mismatch repair protein S5 domain-containing protein</fullName>
    </recommendedName>
</protein>
<dbReference type="EMBL" id="CAQQ02003832">
    <property type="status" value="NOT_ANNOTATED_CDS"/>
    <property type="molecule type" value="Genomic_DNA"/>
</dbReference>
<evidence type="ECO:0000313" key="2">
    <source>
        <dbReference type="EnsemblMetazoa" id="MESCA010039-PA"/>
    </source>
</evidence>
<dbReference type="SUPFAM" id="SSF54211">
    <property type="entry name" value="Ribosomal protein S5 domain 2-like"/>
    <property type="match status" value="1"/>
</dbReference>
<reference evidence="2" key="2">
    <citation type="submission" date="2015-06" db="UniProtKB">
        <authorList>
            <consortium name="EnsemblMetazoa"/>
        </authorList>
    </citation>
    <scope>IDENTIFICATION</scope>
</reference>
<dbReference type="InterPro" id="IPR013507">
    <property type="entry name" value="DNA_mismatch_S5_2-like"/>
</dbReference>
<dbReference type="GO" id="GO:0016887">
    <property type="term" value="F:ATP hydrolysis activity"/>
    <property type="evidence" value="ECO:0007669"/>
    <property type="project" value="InterPro"/>
</dbReference>
<dbReference type="EMBL" id="CAQQ02003831">
    <property type="status" value="NOT_ANNOTATED_CDS"/>
    <property type="molecule type" value="Genomic_DNA"/>
</dbReference>
<dbReference type="EnsemblMetazoa" id="MESCA010039-RA">
    <property type="protein sequence ID" value="MESCA010039-PA"/>
    <property type="gene ID" value="MESCA010039"/>
</dbReference>
<evidence type="ECO:0000313" key="3">
    <source>
        <dbReference type="Proteomes" id="UP000015102"/>
    </source>
</evidence>
<organism evidence="2 3">
    <name type="scientific">Megaselia scalaris</name>
    <name type="common">Humpbacked fly</name>
    <name type="synonym">Phora scalaris</name>
    <dbReference type="NCBI Taxonomy" id="36166"/>
    <lineage>
        <taxon>Eukaryota</taxon>
        <taxon>Metazoa</taxon>
        <taxon>Ecdysozoa</taxon>
        <taxon>Arthropoda</taxon>
        <taxon>Hexapoda</taxon>
        <taxon>Insecta</taxon>
        <taxon>Pterygota</taxon>
        <taxon>Neoptera</taxon>
        <taxon>Endopterygota</taxon>
        <taxon>Diptera</taxon>
        <taxon>Brachycera</taxon>
        <taxon>Muscomorpha</taxon>
        <taxon>Platypezoidea</taxon>
        <taxon>Phoridae</taxon>
        <taxon>Megaseliini</taxon>
        <taxon>Megaselia</taxon>
    </lineage>
</organism>
<dbReference type="Pfam" id="PF01119">
    <property type="entry name" value="DNA_mis_repair"/>
    <property type="match status" value="1"/>
</dbReference>
<evidence type="ECO:0000259" key="1">
    <source>
        <dbReference type="Pfam" id="PF01119"/>
    </source>
</evidence>
<dbReference type="GO" id="GO:0006298">
    <property type="term" value="P:mismatch repair"/>
    <property type="evidence" value="ECO:0007669"/>
    <property type="project" value="InterPro"/>
</dbReference>
<dbReference type="PANTHER" id="PTHR10073">
    <property type="entry name" value="DNA MISMATCH REPAIR PROTEIN MLH, PMS, MUTL"/>
    <property type="match status" value="1"/>
</dbReference>
<reference evidence="3" key="1">
    <citation type="submission" date="2013-02" db="EMBL/GenBank/DDBJ databases">
        <authorList>
            <person name="Hughes D."/>
        </authorList>
    </citation>
    <scope>NUCLEOTIDE SEQUENCE</scope>
    <source>
        <strain>Durham</strain>
        <strain evidence="3">NC isolate 2 -- Noor lab</strain>
    </source>
</reference>
<dbReference type="Gene3D" id="3.30.230.10">
    <property type="match status" value="1"/>
</dbReference>
<dbReference type="GO" id="GO:0140664">
    <property type="term" value="F:ATP-dependent DNA damage sensor activity"/>
    <property type="evidence" value="ECO:0007669"/>
    <property type="project" value="InterPro"/>
</dbReference>
<accession>T1H1H8</accession>
<dbReference type="GO" id="GO:0030983">
    <property type="term" value="F:mismatched DNA binding"/>
    <property type="evidence" value="ECO:0007669"/>
    <property type="project" value="InterPro"/>
</dbReference>
<sequence length="72" mass="8178">SYPFYYLSLELDPLTVDVNVHPTKHEVHFLYEEDIVEKIKLQIESVLLASNVTKTFGIGSSDSRCKCSSNKT</sequence>
<dbReference type="Proteomes" id="UP000015102">
    <property type="component" value="Unassembled WGS sequence"/>
</dbReference>
<name>T1H1H8_MEGSC</name>
<dbReference type="HOGENOM" id="CLU_2729580_0_0_1"/>
<dbReference type="PANTHER" id="PTHR10073:SF12">
    <property type="entry name" value="DNA MISMATCH REPAIR PROTEIN MLH1"/>
    <property type="match status" value="1"/>
</dbReference>
<keyword evidence="3" id="KW-1185">Reference proteome</keyword>
<dbReference type="InterPro" id="IPR020568">
    <property type="entry name" value="Ribosomal_Su5_D2-typ_SF"/>
</dbReference>
<dbReference type="GO" id="GO:0005524">
    <property type="term" value="F:ATP binding"/>
    <property type="evidence" value="ECO:0007669"/>
    <property type="project" value="InterPro"/>
</dbReference>
<dbReference type="GO" id="GO:0032389">
    <property type="term" value="C:MutLalpha complex"/>
    <property type="evidence" value="ECO:0007669"/>
    <property type="project" value="TreeGrafter"/>
</dbReference>